<dbReference type="AlphaFoldDB" id="A0AAD6PRG7"/>
<keyword evidence="2" id="KW-1185">Reference proteome</keyword>
<evidence type="ECO:0000313" key="2">
    <source>
        <dbReference type="Proteomes" id="UP001164929"/>
    </source>
</evidence>
<organism evidence="1 2">
    <name type="scientific">Populus alba x Populus x berolinensis</name>
    <dbReference type="NCBI Taxonomy" id="444605"/>
    <lineage>
        <taxon>Eukaryota</taxon>
        <taxon>Viridiplantae</taxon>
        <taxon>Streptophyta</taxon>
        <taxon>Embryophyta</taxon>
        <taxon>Tracheophyta</taxon>
        <taxon>Spermatophyta</taxon>
        <taxon>Magnoliopsida</taxon>
        <taxon>eudicotyledons</taxon>
        <taxon>Gunneridae</taxon>
        <taxon>Pentapetalae</taxon>
        <taxon>rosids</taxon>
        <taxon>fabids</taxon>
        <taxon>Malpighiales</taxon>
        <taxon>Salicaceae</taxon>
        <taxon>Saliceae</taxon>
        <taxon>Populus</taxon>
    </lineage>
</organism>
<comment type="caution">
    <text evidence="1">The sequence shown here is derived from an EMBL/GenBank/DDBJ whole genome shotgun (WGS) entry which is preliminary data.</text>
</comment>
<protein>
    <submittedName>
        <fullName evidence="1">Uncharacterized protein</fullName>
    </submittedName>
</protein>
<reference evidence="1 2" key="1">
    <citation type="journal article" date="2023" name="Mol. Ecol. Resour.">
        <title>Chromosome-level genome assembly of a triploid poplar Populus alba 'Berolinensis'.</title>
        <authorList>
            <person name="Chen S."/>
            <person name="Yu Y."/>
            <person name="Wang X."/>
            <person name="Wang S."/>
            <person name="Zhang T."/>
            <person name="Zhou Y."/>
            <person name="He R."/>
            <person name="Meng N."/>
            <person name="Wang Y."/>
            <person name="Liu W."/>
            <person name="Liu Z."/>
            <person name="Liu J."/>
            <person name="Guo Q."/>
            <person name="Huang H."/>
            <person name="Sederoff R.R."/>
            <person name="Wang G."/>
            <person name="Qu G."/>
            <person name="Chen S."/>
        </authorList>
    </citation>
    <scope>NUCLEOTIDE SEQUENCE [LARGE SCALE GENOMIC DNA]</scope>
    <source>
        <strain evidence="1">SC-2020</strain>
    </source>
</reference>
<dbReference type="Proteomes" id="UP001164929">
    <property type="component" value="Chromosome 18"/>
</dbReference>
<evidence type="ECO:0000313" key="1">
    <source>
        <dbReference type="EMBL" id="KAJ6957624.1"/>
    </source>
</evidence>
<gene>
    <name evidence="1" type="ORF">NC653_039555</name>
</gene>
<accession>A0AAD6PRG7</accession>
<proteinExistence type="predicted"/>
<name>A0AAD6PRG7_9ROSI</name>
<sequence length="79" mass="9082">MKSSRFSLSEINQKFPITPLTTRFICSYTILVDNTIGDYVAHIKFTVLQMPNGSNRITSHNIFCRNIPKQYKILKSRSG</sequence>
<dbReference type="EMBL" id="JAQIZT010000018">
    <property type="protein sequence ID" value="KAJ6957624.1"/>
    <property type="molecule type" value="Genomic_DNA"/>
</dbReference>